<keyword evidence="11" id="KW-1185">Reference proteome</keyword>
<name>A0A5C3R102_9AGAR</name>
<evidence type="ECO:0000256" key="5">
    <source>
        <dbReference type="ARBA" id="ARBA00023163"/>
    </source>
</evidence>
<dbReference type="CDD" id="cd00200">
    <property type="entry name" value="WD40"/>
    <property type="match status" value="1"/>
</dbReference>
<dbReference type="InterPro" id="IPR001680">
    <property type="entry name" value="WD40_rpt"/>
</dbReference>
<dbReference type="AlphaFoldDB" id="A0A5C3R102"/>
<dbReference type="InterPro" id="IPR019775">
    <property type="entry name" value="WD40_repeat_CS"/>
</dbReference>
<dbReference type="PRINTS" id="PR00320">
    <property type="entry name" value="GPROTEINBRPT"/>
</dbReference>
<dbReference type="STRING" id="1884261.A0A5C3R102"/>
<dbReference type="PROSITE" id="PS50294">
    <property type="entry name" value="WD_REPEATS_REGION"/>
    <property type="match status" value="6"/>
</dbReference>
<dbReference type="SMART" id="SM00320">
    <property type="entry name" value="WD40"/>
    <property type="match status" value="6"/>
</dbReference>
<dbReference type="GO" id="GO:0006367">
    <property type="term" value="P:transcription initiation at RNA polymerase II promoter"/>
    <property type="evidence" value="ECO:0007669"/>
    <property type="project" value="TreeGrafter"/>
</dbReference>
<dbReference type="SUPFAM" id="SSF50978">
    <property type="entry name" value="WD40 repeat-like"/>
    <property type="match status" value="1"/>
</dbReference>
<feature type="domain" description="TFIID subunit TAF5 NTD2" evidence="9">
    <location>
        <begin position="132"/>
        <end position="245"/>
    </location>
</feature>
<feature type="repeat" description="WD" evidence="7">
    <location>
        <begin position="603"/>
        <end position="644"/>
    </location>
</feature>
<dbReference type="InterPro" id="IPR036322">
    <property type="entry name" value="WD40_repeat_dom_sf"/>
</dbReference>
<keyword evidence="3" id="KW-0677">Repeat</keyword>
<dbReference type="InterPro" id="IPR007582">
    <property type="entry name" value="TFIID_NTD2"/>
</dbReference>
<feature type="region of interest" description="Disordered" evidence="8">
    <location>
        <begin position="1"/>
        <end position="29"/>
    </location>
</feature>
<evidence type="ECO:0000256" key="2">
    <source>
        <dbReference type="ARBA" id="ARBA00022574"/>
    </source>
</evidence>
<keyword evidence="6" id="KW-0539">Nucleus</keyword>
<dbReference type="Gene3D" id="2.130.10.10">
    <property type="entry name" value="YVTN repeat-like/Quinoprotein amine dehydrogenase"/>
    <property type="match status" value="2"/>
</dbReference>
<proteinExistence type="predicted"/>
<dbReference type="GO" id="GO:0005669">
    <property type="term" value="C:transcription factor TFIID complex"/>
    <property type="evidence" value="ECO:0007669"/>
    <property type="project" value="TreeGrafter"/>
</dbReference>
<feature type="repeat" description="WD" evidence="7">
    <location>
        <begin position="645"/>
        <end position="686"/>
    </location>
</feature>
<dbReference type="PROSITE" id="PS00678">
    <property type="entry name" value="WD_REPEATS_1"/>
    <property type="match status" value="3"/>
</dbReference>
<evidence type="ECO:0000313" key="11">
    <source>
        <dbReference type="Proteomes" id="UP000305067"/>
    </source>
</evidence>
<feature type="repeat" description="WD" evidence="7">
    <location>
        <begin position="443"/>
        <end position="484"/>
    </location>
</feature>
<dbReference type="PANTHER" id="PTHR19879:SF1">
    <property type="entry name" value="CANNONBALL-RELATED"/>
    <property type="match status" value="1"/>
</dbReference>
<dbReference type="InterPro" id="IPR037264">
    <property type="entry name" value="TFIID_NTD2_sf"/>
</dbReference>
<evidence type="ECO:0000259" key="9">
    <source>
        <dbReference type="Pfam" id="PF04494"/>
    </source>
</evidence>
<gene>
    <name evidence="10" type="ORF">BDV98DRAFT_600769</name>
</gene>
<feature type="repeat" description="WD" evidence="7">
    <location>
        <begin position="561"/>
        <end position="602"/>
    </location>
</feature>
<dbReference type="Pfam" id="PF04494">
    <property type="entry name" value="TFIID_NTD2"/>
    <property type="match status" value="1"/>
</dbReference>
<evidence type="ECO:0000256" key="3">
    <source>
        <dbReference type="ARBA" id="ARBA00022737"/>
    </source>
</evidence>
<dbReference type="PROSITE" id="PS50082">
    <property type="entry name" value="WD_REPEATS_2"/>
    <property type="match status" value="6"/>
</dbReference>
<dbReference type="InterPro" id="IPR015943">
    <property type="entry name" value="WD40/YVTN_repeat-like_dom_sf"/>
</dbReference>
<reference evidence="10 11" key="1">
    <citation type="journal article" date="2019" name="Nat. Ecol. Evol.">
        <title>Megaphylogeny resolves global patterns of mushroom evolution.</title>
        <authorList>
            <person name="Varga T."/>
            <person name="Krizsan K."/>
            <person name="Foldi C."/>
            <person name="Dima B."/>
            <person name="Sanchez-Garcia M."/>
            <person name="Sanchez-Ramirez S."/>
            <person name="Szollosi G.J."/>
            <person name="Szarkandi J.G."/>
            <person name="Papp V."/>
            <person name="Albert L."/>
            <person name="Andreopoulos W."/>
            <person name="Angelini C."/>
            <person name="Antonin V."/>
            <person name="Barry K.W."/>
            <person name="Bougher N.L."/>
            <person name="Buchanan P."/>
            <person name="Buyck B."/>
            <person name="Bense V."/>
            <person name="Catcheside P."/>
            <person name="Chovatia M."/>
            <person name="Cooper J."/>
            <person name="Damon W."/>
            <person name="Desjardin D."/>
            <person name="Finy P."/>
            <person name="Geml J."/>
            <person name="Haridas S."/>
            <person name="Hughes K."/>
            <person name="Justo A."/>
            <person name="Karasinski D."/>
            <person name="Kautmanova I."/>
            <person name="Kiss B."/>
            <person name="Kocsube S."/>
            <person name="Kotiranta H."/>
            <person name="LaButti K.M."/>
            <person name="Lechner B.E."/>
            <person name="Liimatainen K."/>
            <person name="Lipzen A."/>
            <person name="Lukacs Z."/>
            <person name="Mihaltcheva S."/>
            <person name="Morgado L.N."/>
            <person name="Niskanen T."/>
            <person name="Noordeloos M.E."/>
            <person name="Ohm R.A."/>
            <person name="Ortiz-Santana B."/>
            <person name="Ovrebo C."/>
            <person name="Racz N."/>
            <person name="Riley R."/>
            <person name="Savchenko A."/>
            <person name="Shiryaev A."/>
            <person name="Soop K."/>
            <person name="Spirin V."/>
            <person name="Szebenyi C."/>
            <person name="Tomsovsky M."/>
            <person name="Tulloss R.E."/>
            <person name="Uehling J."/>
            <person name="Grigoriev I.V."/>
            <person name="Vagvolgyi C."/>
            <person name="Papp T."/>
            <person name="Martin F.M."/>
            <person name="Miettinen O."/>
            <person name="Hibbett D.S."/>
            <person name="Nagy L.G."/>
        </authorList>
    </citation>
    <scope>NUCLEOTIDE SEQUENCE [LARGE SCALE GENOMIC DNA]</scope>
    <source>
        <strain evidence="10 11">CBS 309.79</strain>
    </source>
</reference>
<dbReference type="Pfam" id="PF00400">
    <property type="entry name" value="WD40"/>
    <property type="match status" value="6"/>
</dbReference>
<comment type="subcellular location">
    <subcellularLocation>
        <location evidence="1">Nucleus</location>
    </subcellularLocation>
</comment>
<dbReference type="InterPro" id="IPR020472">
    <property type="entry name" value="WD40_PAC1"/>
</dbReference>
<feature type="region of interest" description="Disordered" evidence="8">
    <location>
        <begin position="50"/>
        <end position="69"/>
    </location>
</feature>
<evidence type="ECO:0000313" key="10">
    <source>
        <dbReference type="EMBL" id="TFL06770.1"/>
    </source>
</evidence>
<evidence type="ECO:0000256" key="8">
    <source>
        <dbReference type="SAM" id="MobiDB-lite"/>
    </source>
</evidence>
<evidence type="ECO:0000256" key="4">
    <source>
        <dbReference type="ARBA" id="ARBA00023015"/>
    </source>
</evidence>
<evidence type="ECO:0000256" key="7">
    <source>
        <dbReference type="PROSITE-ProRule" id="PRU00221"/>
    </source>
</evidence>
<dbReference type="GO" id="GO:0016251">
    <property type="term" value="F:RNA polymerase II general transcription initiation factor activity"/>
    <property type="evidence" value="ECO:0007669"/>
    <property type="project" value="TreeGrafter"/>
</dbReference>
<evidence type="ECO:0000256" key="1">
    <source>
        <dbReference type="ARBA" id="ARBA00004123"/>
    </source>
</evidence>
<dbReference type="PANTHER" id="PTHR19879">
    <property type="entry name" value="TRANSCRIPTION INITIATION FACTOR TFIID"/>
    <property type="match status" value="1"/>
</dbReference>
<organism evidence="10 11">
    <name type="scientific">Pterulicium gracile</name>
    <dbReference type="NCBI Taxonomy" id="1884261"/>
    <lineage>
        <taxon>Eukaryota</taxon>
        <taxon>Fungi</taxon>
        <taxon>Dikarya</taxon>
        <taxon>Basidiomycota</taxon>
        <taxon>Agaricomycotina</taxon>
        <taxon>Agaricomycetes</taxon>
        <taxon>Agaricomycetidae</taxon>
        <taxon>Agaricales</taxon>
        <taxon>Pleurotineae</taxon>
        <taxon>Pterulaceae</taxon>
        <taxon>Pterulicium</taxon>
    </lineage>
</organism>
<feature type="repeat" description="WD" evidence="7">
    <location>
        <begin position="513"/>
        <end position="560"/>
    </location>
</feature>
<dbReference type="CDD" id="cd08044">
    <property type="entry name" value="TAF5_NTD2"/>
    <property type="match status" value="1"/>
</dbReference>
<sequence length="788" mass="85091">MSAATPVASTPAANSSPAPGPSESSHNASTVDKFVLEYLRARGYATAEQALSDAIDAPSPDDKSKDPDAISSEDLVKKLAIFAQKPSRPGENVLKDSANVLQELTALGNPSNIQNLLASIGSVGAEEILSLDPTDKQTGFHELEAWVDGSLDMYRPELRPILFPIFCHFYLDLIQHGFKDAAVRFYGSFSAALAPSHARTLHHLSTLLLPSHVQNDETAQRFRSEKYVVRMSRSGFSLLVGWLTEGVGGEALGAGDGFRGEKGKRGRAAVMRVVNNHLKFDVTSSNPTSVSPNSWEESTGLLSSLIPAVEGGANSAHKGAHAFNLSKGDLKLGPAPISEDLRTEAERVLREQGLVDRDPSASYEVQMPKQATLPGIVSPTETDLLPHPPLFKTMDVNREVEKVRDARKRIKLDPAALNGVDLDSPGAAAAKARSLPSICAYTLHDAMEGVPCTTFSPDSTLLAAGMADSCIRLWNLKGEKLLGLRSDFQPSSVTDYASLQKIKERKGTSTRKLVGHSGPVYSVDFDPLNGSAAPPRYLLSASADATARLWSLDTYTNVVAYRGHQNPVWDVKWSPMGIYFATGSRDRTARLWSTDRTSCLRVYAGHLGDVDCVQFHPNSLYLATGSSDWTARLWDVQRGSCVRVFLGHQAPVTSLAVSPDGRYLATGGEDLAINLWDLGSGKRIKKMTGHTASIYSLEFSSESSLLASGGADWTVRCWDVKAAGGLASKSRENELTPELGLDGEEELSNETLDLMATFPTKRTPISNVHFTPHNLLLACGAYSSQETR</sequence>
<dbReference type="Proteomes" id="UP000305067">
    <property type="component" value="Unassembled WGS sequence"/>
</dbReference>
<keyword evidence="4" id="KW-0805">Transcription regulation</keyword>
<dbReference type="OrthoDB" id="10266330at2759"/>
<keyword evidence="2 7" id="KW-0853">WD repeat</keyword>
<dbReference type="EMBL" id="ML178815">
    <property type="protein sequence ID" value="TFL06770.1"/>
    <property type="molecule type" value="Genomic_DNA"/>
</dbReference>
<dbReference type="Gene3D" id="1.25.40.500">
    <property type="entry name" value="TFIID subunit TAF5, NTD2 domain"/>
    <property type="match status" value="1"/>
</dbReference>
<accession>A0A5C3R102</accession>
<feature type="repeat" description="WD" evidence="7">
    <location>
        <begin position="687"/>
        <end position="728"/>
    </location>
</feature>
<evidence type="ECO:0000256" key="6">
    <source>
        <dbReference type="ARBA" id="ARBA00023242"/>
    </source>
</evidence>
<dbReference type="SUPFAM" id="SSF160897">
    <property type="entry name" value="Taf5 N-terminal domain-like"/>
    <property type="match status" value="1"/>
</dbReference>
<protein>
    <submittedName>
        <fullName evidence="10">TFIID and SAGA subunit</fullName>
    </submittedName>
</protein>
<feature type="compositionally biased region" description="Low complexity" evidence="8">
    <location>
        <begin position="1"/>
        <end position="25"/>
    </location>
</feature>
<keyword evidence="5" id="KW-0804">Transcription</keyword>